<reference evidence="1" key="1">
    <citation type="journal article" date="2023" name="Mol. Phylogenet. Evol.">
        <title>Genome-scale phylogeny and comparative genomics of the fungal order Sordariales.</title>
        <authorList>
            <person name="Hensen N."/>
            <person name="Bonometti L."/>
            <person name="Westerberg I."/>
            <person name="Brannstrom I.O."/>
            <person name="Guillou S."/>
            <person name="Cros-Aarteil S."/>
            <person name="Calhoun S."/>
            <person name="Haridas S."/>
            <person name="Kuo A."/>
            <person name="Mondo S."/>
            <person name="Pangilinan J."/>
            <person name="Riley R."/>
            <person name="LaButti K."/>
            <person name="Andreopoulos B."/>
            <person name="Lipzen A."/>
            <person name="Chen C."/>
            <person name="Yan M."/>
            <person name="Daum C."/>
            <person name="Ng V."/>
            <person name="Clum A."/>
            <person name="Steindorff A."/>
            <person name="Ohm R.A."/>
            <person name="Martin F."/>
            <person name="Silar P."/>
            <person name="Natvig D.O."/>
            <person name="Lalanne C."/>
            <person name="Gautier V."/>
            <person name="Ament-Velasquez S.L."/>
            <person name="Kruys A."/>
            <person name="Hutchinson M.I."/>
            <person name="Powell A.J."/>
            <person name="Barry K."/>
            <person name="Miller A.N."/>
            <person name="Grigoriev I.V."/>
            <person name="Debuchy R."/>
            <person name="Gladieux P."/>
            <person name="Hiltunen Thoren M."/>
            <person name="Johannesson H."/>
        </authorList>
    </citation>
    <scope>NUCLEOTIDE SEQUENCE</scope>
    <source>
        <strain evidence="1">CBS 123565</strain>
    </source>
</reference>
<comment type="caution">
    <text evidence="1">The sequence shown here is derived from an EMBL/GenBank/DDBJ whole genome shotgun (WGS) entry which is preliminary data.</text>
</comment>
<accession>A0AAN6UM72</accession>
<reference evidence="1" key="2">
    <citation type="submission" date="2023-05" db="EMBL/GenBank/DDBJ databases">
        <authorList>
            <consortium name="Lawrence Berkeley National Laboratory"/>
            <person name="Steindorff A."/>
            <person name="Hensen N."/>
            <person name="Bonometti L."/>
            <person name="Westerberg I."/>
            <person name="Brannstrom I.O."/>
            <person name="Guillou S."/>
            <person name="Cros-Aarteil S."/>
            <person name="Calhoun S."/>
            <person name="Haridas S."/>
            <person name="Kuo A."/>
            <person name="Mondo S."/>
            <person name="Pangilinan J."/>
            <person name="Riley R."/>
            <person name="Labutti K."/>
            <person name="Andreopoulos B."/>
            <person name="Lipzen A."/>
            <person name="Chen C."/>
            <person name="Yanf M."/>
            <person name="Daum C."/>
            <person name="Ng V."/>
            <person name="Clum A."/>
            <person name="Ohm R."/>
            <person name="Martin F."/>
            <person name="Silar P."/>
            <person name="Natvig D."/>
            <person name="Lalanne C."/>
            <person name="Gautier V."/>
            <person name="Ament-Velasquez S.L."/>
            <person name="Kruys A."/>
            <person name="Hutchinson M.I."/>
            <person name="Powell A.J."/>
            <person name="Barry K."/>
            <person name="Miller A.N."/>
            <person name="Grigoriev I.V."/>
            <person name="Debuchy R."/>
            <person name="Gladieux P."/>
            <person name="Thoren M.H."/>
            <person name="Johannesson H."/>
        </authorList>
    </citation>
    <scope>NUCLEOTIDE SEQUENCE</scope>
    <source>
        <strain evidence="1">CBS 123565</strain>
    </source>
</reference>
<dbReference type="EMBL" id="MU853406">
    <property type="protein sequence ID" value="KAK4135236.1"/>
    <property type="molecule type" value="Genomic_DNA"/>
</dbReference>
<dbReference type="AlphaFoldDB" id="A0AAN6UM72"/>
<name>A0AAN6UM72_9PEZI</name>
<protein>
    <submittedName>
        <fullName evidence="1">Uncharacterized protein</fullName>
    </submittedName>
</protein>
<sequence>MGGFAPPPPEEQLLLDSGGKSNSAVYLRFPCSVSFSGCPRTAARPCRVPALEHLGRSAGVRSRSSPVVRHAPPMTVRQRPPMARARDQAFPECSHDGSALVAADDRRVQMADMVLVNIYQPSISAAISYQPCLASACLPAARPICFLDNNSAFLSCICMECRAHTPLRGRHSPERSGGALCAAVSSPSCRVFPQLPRPRPSSSLCGTSTACPCAASPLADFPTWLTCIETGGGSDSFTREAGKLRW</sequence>
<dbReference type="Proteomes" id="UP001304895">
    <property type="component" value="Unassembled WGS sequence"/>
</dbReference>
<evidence type="ECO:0000313" key="1">
    <source>
        <dbReference type="EMBL" id="KAK4135236.1"/>
    </source>
</evidence>
<organism evidence="1 2">
    <name type="scientific">Trichocladium antarcticum</name>
    <dbReference type="NCBI Taxonomy" id="1450529"/>
    <lineage>
        <taxon>Eukaryota</taxon>
        <taxon>Fungi</taxon>
        <taxon>Dikarya</taxon>
        <taxon>Ascomycota</taxon>
        <taxon>Pezizomycotina</taxon>
        <taxon>Sordariomycetes</taxon>
        <taxon>Sordariomycetidae</taxon>
        <taxon>Sordariales</taxon>
        <taxon>Chaetomiaceae</taxon>
        <taxon>Trichocladium</taxon>
    </lineage>
</organism>
<proteinExistence type="predicted"/>
<evidence type="ECO:0000313" key="2">
    <source>
        <dbReference type="Proteomes" id="UP001304895"/>
    </source>
</evidence>
<gene>
    <name evidence="1" type="ORF">BT67DRAFT_269248</name>
</gene>
<keyword evidence="2" id="KW-1185">Reference proteome</keyword>